<dbReference type="PROSITE" id="PS50835">
    <property type="entry name" value="IG_LIKE"/>
    <property type="match status" value="7"/>
</dbReference>
<feature type="chain" id="PRO_5003968559" evidence="21">
    <location>
        <begin position="23"/>
        <end position="1036"/>
    </location>
</feature>
<evidence type="ECO:0000256" key="13">
    <source>
        <dbReference type="ARBA" id="ARBA00022990"/>
    </source>
</evidence>
<evidence type="ECO:0000256" key="17">
    <source>
        <dbReference type="ARBA" id="ARBA00023180"/>
    </source>
</evidence>
<keyword evidence="20" id="KW-0393">Immunoglobulin domain</keyword>
<evidence type="ECO:0000256" key="8">
    <source>
        <dbReference type="ARBA" id="ARBA00022481"/>
    </source>
</evidence>
<dbReference type="SUPFAM" id="SSF48726">
    <property type="entry name" value="Immunoglobulin"/>
    <property type="match status" value="9"/>
</dbReference>
<evidence type="ECO:0000313" key="24">
    <source>
        <dbReference type="Proteomes" id="UP000010552"/>
    </source>
</evidence>
<feature type="domain" description="Ig-like" evidence="22">
    <location>
        <begin position="347"/>
        <end position="432"/>
    </location>
</feature>
<dbReference type="InterPro" id="IPR050488">
    <property type="entry name" value="Ig_Fc_receptor"/>
</dbReference>
<dbReference type="InterPro" id="IPR007110">
    <property type="entry name" value="Ig-like_dom"/>
</dbReference>
<dbReference type="AlphaFoldDB" id="L5JWM9"/>
<dbReference type="GO" id="GO:0005634">
    <property type="term" value="C:nucleus"/>
    <property type="evidence" value="ECO:0007669"/>
    <property type="project" value="UniProtKB-SubCell"/>
</dbReference>
<dbReference type="InterPro" id="IPR003599">
    <property type="entry name" value="Ig_sub"/>
</dbReference>
<evidence type="ECO:0000256" key="6">
    <source>
        <dbReference type="ARBA" id="ARBA00022454"/>
    </source>
</evidence>
<keyword evidence="17" id="KW-0325">Glycoprotein</keyword>
<dbReference type="SMART" id="SM00414">
    <property type="entry name" value="H2A"/>
    <property type="match status" value="1"/>
</dbReference>
<dbReference type="eggNOG" id="ENOG502S65W">
    <property type="taxonomic scope" value="Eukaryota"/>
</dbReference>
<evidence type="ECO:0000259" key="22">
    <source>
        <dbReference type="PROSITE" id="PS50835"/>
    </source>
</evidence>
<evidence type="ECO:0000256" key="16">
    <source>
        <dbReference type="ARBA" id="ARBA00023157"/>
    </source>
</evidence>
<keyword evidence="15" id="KW-0472">Membrane</keyword>
<proteinExistence type="inferred from homology"/>
<keyword evidence="7" id="KW-1003">Cell membrane</keyword>
<dbReference type="FunFam" id="2.60.40.10:FF:000357">
    <property type="entry name" value="Fc receptor like 1"/>
    <property type="match status" value="3"/>
</dbReference>
<name>L5JWM9_PTEAL</name>
<dbReference type="Pfam" id="PF13895">
    <property type="entry name" value="Ig_2"/>
    <property type="match status" value="4"/>
</dbReference>
<keyword evidence="14" id="KW-0238">DNA-binding</keyword>
<dbReference type="GO" id="GO:0004888">
    <property type="term" value="F:transmembrane signaling receptor activity"/>
    <property type="evidence" value="ECO:0007669"/>
    <property type="project" value="TreeGrafter"/>
</dbReference>
<dbReference type="GO" id="GO:0003677">
    <property type="term" value="F:DNA binding"/>
    <property type="evidence" value="ECO:0007669"/>
    <property type="project" value="UniProtKB-KW"/>
</dbReference>
<keyword evidence="13" id="KW-0007">Acetylation</keyword>
<dbReference type="Proteomes" id="UP000010552">
    <property type="component" value="Unassembled WGS sequence"/>
</dbReference>
<evidence type="ECO:0000256" key="10">
    <source>
        <dbReference type="ARBA" id="ARBA00022553"/>
    </source>
</evidence>
<dbReference type="PANTHER" id="PTHR11481:SF93">
    <property type="entry name" value="FC RECEPTOR-LIKE PROTEIN 3"/>
    <property type="match status" value="1"/>
</dbReference>
<dbReference type="Pfam" id="PF16211">
    <property type="entry name" value="Histone_H2A_C"/>
    <property type="match status" value="1"/>
</dbReference>
<dbReference type="EMBL" id="KB031119">
    <property type="protein sequence ID" value="ELK02708.1"/>
    <property type="molecule type" value="Genomic_DNA"/>
</dbReference>
<dbReference type="Gene3D" id="2.60.40.10">
    <property type="entry name" value="Immunoglobulins"/>
    <property type="match status" value="9"/>
</dbReference>
<dbReference type="GO" id="GO:0009897">
    <property type="term" value="C:external side of plasma membrane"/>
    <property type="evidence" value="ECO:0007669"/>
    <property type="project" value="TreeGrafter"/>
</dbReference>
<keyword evidence="6" id="KW-0158">Chromosome</keyword>
<dbReference type="InterPro" id="IPR036179">
    <property type="entry name" value="Ig-like_dom_sf"/>
</dbReference>
<evidence type="ECO:0000256" key="15">
    <source>
        <dbReference type="ARBA" id="ARBA00023136"/>
    </source>
</evidence>
<reference evidence="24" key="1">
    <citation type="journal article" date="2013" name="Science">
        <title>Comparative analysis of bat genomes provides insight into the evolution of flight and immunity.</title>
        <authorList>
            <person name="Zhang G."/>
            <person name="Cowled C."/>
            <person name="Shi Z."/>
            <person name="Huang Z."/>
            <person name="Bishop-Lilly K.A."/>
            <person name="Fang X."/>
            <person name="Wynne J.W."/>
            <person name="Xiong Z."/>
            <person name="Baker M.L."/>
            <person name="Zhao W."/>
            <person name="Tachedjian M."/>
            <person name="Zhu Y."/>
            <person name="Zhou P."/>
            <person name="Jiang X."/>
            <person name="Ng J."/>
            <person name="Yang L."/>
            <person name="Wu L."/>
            <person name="Xiao J."/>
            <person name="Feng Y."/>
            <person name="Chen Y."/>
            <person name="Sun X."/>
            <person name="Zhang Y."/>
            <person name="Marsh G.A."/>
            <person name="Crameri G."/>
            <person name="Broder C.C."/>
            <person name="Frey K.G."/>
            <person name="Wang L.F."/>
            <person name="Wang J."/>
        </authorList>
    </citation>
    <scope>NUCLEOTIDE SEQUENCE [LARGE SCALE GENOMIC DNA]</scope>
</reference>
<keyword evidence="12" id="KW-0832">Ubl conjugation</keyword>
<dbReference type="CDD" id="cd00096">
    <property type="entry name" value="Ig"/>
    <property type="match status" value="1"/>
</dbReference>
<evidence type="ECO:0000256" key="1">
    <source>
        <dbReference type="ARBA" id="ARBA00002001"/>
    </source>
</evidence>
<keyword evidence="9" id="KW-1017">Isopeptide bond</keyword>
<feature type="domain" description="Ig-like" evidence="22">
    <location>
        <begin position="239"/>
        <end position="339"/>
    </location>
</feature>
<organism evidence="23 24">
    <name type="scientific">Pteropus alecto</name>
    <name type="common">Black flying fox</name>
    <dbReference type="NCBI Taxonomy" id="9402"/>
    <lineage>
        <taxon>Eukaryota</taxon>
        <taxon>Metazoa</taxon>
        <taxon>Chordata</taxon>
        <taxon>Craniata</taxon>
        <taxon>Vertebrata</taxon>
        <taxon>Euteleostomi</taxon>
        <taxon>Mammalia</taxon>
        <taxon>Eutheria</taxon>
        <taxon>Laurasiatheria</taxon>
        <taxon>Chiroptera</taxon>
        <taxon>Yinpterochiroptera</taxon>
        <taxon>Pteropodoidea</taxon>
        <taxon>Pteropodidae</taxon>
        <taxon>Pteropodinae</taxon>
        <taxon>Pteropus</taxon>
    </lineage>
</organism>
<keyword evidence="11 21" id="KW-0732">Signal</keyword>
<feature type="domain" description="Ig-like" evidence="22">
    <location>
        <begin position="596"/>
        <end position="672"/>
    </location>
</feature>
<comment type="function">
    <text evidence="1">Core component of nucleosome. Nucleosomes wrap and compact DNA into chromatin, limiting DNA accessibility to the cellular machineries which require DNA as a template. Histones thereby play a central role in transcription regulation, DNA repair, DNA replication and chromosomal stability. DNA accessibility is regulated via a complex set of post-translational modifications of histones, also called histone code, and nucleosome remodeling.</text>
</comment>
<comment type="similarity">
    <text evidence="5">Belongs to the histone H2A family.</text>
</comment>
<keyword evidence="24" id="KW-1185">Reference proteome</keyword>
<dbReference type="GO" id="GO:0000786">
    <property type="term" value="C:nucleosome"/>
    <property type="evidence" value="ECO:0007669"/>
    <property type="project" value="UniProtKB-KW"/>
</dbReference>
<dbReference type="Pfam" id="PF13927">
    <property type="entry name" value="Ig_3"/>
    <property type="match status" value="3"/>
</dbReference>
<keyword evidence="16" id="KW-1015">Disulfide bond</keyword>
<keyword evidence="10" id="KW-0597">Phosphoprotein</keyword>
<keyword evidence="19" id="KW-0544">Nucleosome core</keyword>
<feature type="domain" description="Ig-like" evidence="22">
    <location>
        <begin position="155"/>
        <end position="235"/>
    </location>
</feature>
<evidence type="ECO:0000313" key="23">
    <source>
        <dbReference type="EMBL" id="ELK02708.1"/>
    </source>
</evidence>
<dbReference type="PRINTS" id="PR00620">
    <property type="entry name" value="HISTONEH2A"/>
</dbReference>
<dbReference type="GO" id="GO:0006955">
    <property type="term" value="P:immune response"/>
    <property type="evidence" value="ECO:0007669"/>
    <property type="project" value="TreeGrafter"/>
</dbReference>
<feature type="signal peptide" evidence="21">
    <location>
        <begin position="1"/>
        <end position="22"/>
    </location>
</feature>
<keyword evidence="23" id="KW-0675">Receptor</keyword>
<evidence type="ECO:0000256" key="3">
    <source>
        <dbReference type="ARBA" id="ARBA00004236"/>
    </source>
</evidence>
<feature type="domain" description="Ig-like" evidence="22">
    <location>
        <begin position="493"/>
        <end position="590"/>
    </location>
</feature>
<dbReference type="InterPro" id="IPR007125">
    <property type="entry name" value="H2A/H2B/H3"/>
</dbReference>
<evidence type="ECO:0000256" key="20">
    <source>
        <dbReference type="ARBA" id="ARBA00023319"/>
    </source>
</evidence>
<evidence type="ECO:0000256" key="12">
    <source>
        <dbReference type="ARBA" id="ARBA00022843"/>
    </source>
</evidence>
<dbReference type="GO" id="GO:0046982">
    <property type="term" value="F:protein heterodimerization activity"/>
    <property type="evidence" value="ECO:0007669"/>
    <property type="project" value="InterPro"/>
</dbReference>
<evidence type="ECO:0000256" key="5">
    <source>
        <dbReference type="ARBA" id="ARBA00010691"/>
    </source>
</evidence>
<protein>
    <submittedName>
        <fullName evidence="23">Fc receptor-like protein 3</fullName>
    </submittedName>
</protein>
<feature type="domain" description="Ig-like" evidence="22">
    <location>
        <begin position="941"/>
        <end position="1024"/>
    </location>
</feature>
<evidence type="ECO:0000256" key="9">
    <source>
        <dbReference type="ARBA" id="ARBA00022499"/>
    </source>
</evidence>
<dbReference type="InParanoid" id="L5JWM9"/>
<keyword evidence="8" id="KW-0488">Methylation</keyword>
<evidence type="ECO:0000256" key="2">
    <source>
        <dbReference type="ARBA" id="ARBA00004123"/>
    </source>
</evidence>
<evidence type="ECO:0000256" key="4">
    <source>
        <dbReference type="ARBA" id="ARBA00004286"/>
    </source>
</evidence>
<dbReference type="Pfam" id="PF00125">
    <property type="entry name" value="Histone"/>
    <property type="match status" value="1"/>
</dbReference>
<dbReference type="SMART" id="SM00409">
    <property type="entry name" value="IG"/>
    <property type="match status" value="9"/>
</dbReference>
<dbReference type="SUPFAM" id="SSF47113">
    <property type="entry name" value="Histone-fold"/>
    <property type="match status" value="1"/>
</dbReference>
<dbReference type="InterPro" id="IPR009072">
    <property type="entry name" value="Histone-fold"/>
</dbReference>
<sequence length="1036" mass="111293">MKPAARFSVVVVLFLESFPIMCRFGKKSGETYARAQVPAHSLRAGVQFPVGRVHRLLRKGSYAERVGASASVYLAAVLEYLTGEILQLAGNAAREDRKTRIVPHHLQLAIRNSEELNKLLGRVTIAQGGVLPNIQAVLLPKKTESHHKVQSKCSPVLLLTARPPRPTEGTAVTLTCETWLPPQQADVQLQFCFFRDDRALEPGWSRSPELQVSAVWSEDSVSYRCEAQAAGSTVGRSKPIQVQVQRVSVYNVSLETRPPGGHVVEGQKLVLVCLAAGGTGDVTFVWYKGALGLTLETKTQRSLTAEFELPAVKESDAEQYYCAADNGRGPCLSGLVSVTVAVPVSRPVLTVGTPGAHTVPGDVLQLRCEAPRGSPPILYRFYRGDVALGSSPAPSGGGASLNLSVTEEHSGNYSCEADNGLGAQRSEAVTLSVTVPAGDRKRLTLVIVEGLLSTLGLSTAALLFCCWLKRKVVSVVGGDEVYSLVYHLQQARPSAAGVSVYNVSLETRPPGGHVVEGQKLVLVCLAAGGTGDVTFVWYKGALGLTLETKTQRSLTAEFELPAVKESDAEQYYCAADNGRGPCLSGLVSVTVAGVPPKAFLLLKPPWTTAFENEKVTIVCNSPLPPVPGDVTWYDDESFLRKGSKEIQVKKSGSYRCRTSGSSLSDPVHVEFSSGELILRAPHPIFEGDNVTLKCQERSKKVTEKKVFYKDGQKLRREEVSASDSDAITLQSVSSDNGLYHCATPFRWWHALGLPESTSNRLRIQVQELFPLPVLTASPAQPVEGGPVTLTCETQLSPQRPDVRLRFRFFREKQPLGSGWSWSPELRILTVWREDSSYWCQAAIPVSRPVLTVGTPGARAVPGDVLQLHCEVPRGSPPILYRFYRGDVALGSSPAPSGGGASLNLSVTEEHSGNYSCEADNGLGAQRSEAVTLSVTVPVSRPVLTLAAPGTRAVVGDVVELHCEAQRGSPPILYRFYHEDIALGSSVALSGGGASFNLSLTKEYSGNYSCEAENGPGAQHSEAVTFNFTGGLVVSGL</sequence>
<comment type="subcellular location">
    <subcellularLocation>
        <location evidence="3">Cell membrane</location>
    </subcellularLocation>
    <subcellularLocation>
        <location evidence="4">Chromosome</location>
    </subcellularLocation>
    <subcellularLocation>
        <location evidence="2">Nucleus</location>
    </subcellularLocation>
</comment>
<dbReference type="SMART" id="SM00408">
    <property type="entry name" value="IGc2"/>
    <property type="match status" value="8"/>
</dbReference>
<evidence type="ECO:0000256" key="19">
    <source>
        <dbReference type="ARBA" id="ARBA00023269"/>
    </source>
</evidence>
<evidence type="ECO:0000256" key="21">
    <source>
        <dbReference type="SAM" id="SignalP"/>
    </source>
</evidence>
<gene>
    <name evidence="23" type="ORF">PAL_GLEAN10005287</name>
</gene>
<feature type="domain" description="Ig-like" evidence="22">
    <location>
        <begin position="848"/>
        <end position="933"/>
    </location>
</feature>
<accession>L5JWM9</accession>
<dbReference type="InterPro" id="IPR002119">
    <property type="entry name" value="Histone_H2A"/>
</dbReference>
<evidence type="ECO:0000256" key="11">
    <source>
        <dbReference type="ARBA" id="ARBA00022729"/>
    </source>
</evidence>
<evidence type="ECO:0000256" key="14">
    <source>
        <dbReference type="ARBA" id="ARBA00023125"/>
    </source>
</evidence>
<evidence type="ECO:0000256" key="18">
    <source>
        <dbReference type="ARBA" id="ARBA00023242"/>
    </source>
</evidence>
<dbReference type="STRING" id="9402.L5JWM9"/>
<dbReference type="CDD" id="cd00074">
    <property type="entry name" value="HFD_H2A"/>
    <property type="match status" value="1"/>
</dbReference>
<dbReference type="GO" id="GO:0007166">
    <property type="term" value="P:cell surface receptor signaling pathway"/>
    <property type="evidence" value="ECO:0007669"/>
    <property type="project" value="TreeGrafter"/>
</dbReference>
<dbReference type="FunFam" id="1.10.20.10:FF:000103">
    <property type="entry name" value="Histone H2A type 1"/>
    <property type="match status" value="1"/>
</dbReference>
<evidence type="ECO:0000256" key="7">
    <source>
        <dbReference type="ARBA" id="ARBA00022475"/>
    </source>
</evidence>
<dbReference type="Gene3D" id="1.10.20.10">
    <property type="entry name" value="Histone, subunit A"/>
    <property type="match status" value="1"/>
</dbReference>
<dbReference type="InterPro" id="IPR013783">
    <property type="entry name" value="Ig-like_fold"/>
</dbReference>
<dbReference type="PANTHER" id="PTHR11481">
    <property type="entry name" value="IMMUNOGLOBULIN FC RECEPTOR"/>
    <property type="match status" value="1"/>
</dbReference>
<keyword evidence="18" id="KW-0539">Nucleus</keyword>
<dbReference type="InterPro" id="IPR003598">
    <property type="entry name" value="Ig_sub2"/>
</dbReference>
<dbReference type="GO" id="GO:0030527">
    <property type="term" value="F:structural constituent of chromatin"/>
    <property type="evidence" value="ECO:0007669"/>
    <property type="project" value="InterPro"/>
</dbReference>
<dbReference type="InterPro" id="IPR032454">
    <property type="entry name" value="Histone_H2A_C"/>
</dbReference>